<evidence type="ECO:0000256" key="1">
    <source>
        <dbReference type="SAM" id="MobiDB-lite"/>
    </source>
</evidence>
<evidence type="ECO:0000313" key="3">
    <source>
        <dbReference type="RefSeq" id="XP_010252940.1"/>
    </source>
</evidence>
<dbReference type="RefSeq" id="XP_010252940.1">
    <property type="nucleotide sequence ID" value="XM_010254638.2"/>
</dbReference>
<dbReference type="Proteomes" id="UP000189703">
    <property type="component" value="Unplaced"/>
</dbReference>
<protein>
    <submittedName>
        <fullName evidence="3">Uncharacterized protein LOC104594363 isoform X1</fullName>
    </submittedName>
</protein>
<reference evidence="3" key="1">
    <citation type="submission" date="2025-08" db="UniProtKB">
        <authorList>
            <consortium name="RefSeq"/>
        </authorList>
    </citation>
    <scope>IDENTIFICATION</scope>
</reference>
<dbReference type="OrthoDB" id="1896158at2759"/>
<dbReference type="PANTHER" id="PTHR31110">
    <property type="entry name" value="PESTICIDAL CRYSTAL CRY8BA PROTEIN"/>
    <property type="match status" value="1"/>
</dbReference>
<dbReference type="OMA" id="RCRKHML"/>
<accession>A0A1U7ZGQ7</accession>
<dbReference type="GeneID" id="104594363"/>
<organism evidence="2 3">
    <name type="scientific">Nelumbo nucifera</name>
    <name type="common">Sacred lotus</name>
    <dbReference type="NCBI Taxonomy" id="4432"/>
    <lineage>
        <taxon>Eukaryota</taxon>
        <taxon>Viridiplantae</taxon>
        <taxon>Streptophyta</taxon>
        <taxon>Embryophyta</taxon>
        <taxon>Tracheophyta</taxon>
        <taxon>Spermatophyta</taxon>
        <taxon>Magnoliopsida</taxon>
        <taxon>Proteales</taxon>
        <taxon>Nelumbonaceae</taxon>
        <taxon>Nelumbo</taxon>
    </lineage>
</organism>
<proteinExistence type="predicted"/>
<dbReference type="KEGG" id="nnu:104594363"/>
<feature type="region of interest" description="Disordered" evidence="1">
    <location>
        <begin position="242"/>
        <end position="277"/>
    </location>
</feature>
<dbReference type="eggNOG" id="ENOG502QQNC">
    <property type="taxonomic scope" value="Eukaryota"/>
</dbReference>
<sequence length="1169" mass="131801">MFTEGLDESAINWINQGSEADQRVRSPLAEKITVDSVLQSPLYNNKNYFSPQILPPLKFYSGLLGPHSTVSLGLDDDDESVASVPDDLDGNSYDGFEVEDLGSSDTDLVDKPSVQCYDEEQSNANSSNNLNWEPTKLTEKRHVTSMTRGPSKENLRIDVPQGIKECARRRYSTPGGRNLPREQLSTYNAHGPLMDEVKPKTLADLGTPSAPPIMEIERRESNFEVKSEQTSSDMEVEQISSDMHAPSETGACNESKEVLADPRGQSQRSSAPCPGTISRETEKQIPYYSASGQNAWQTMIAYDACIRLCLHAWARGCMEAPEFLRDECVVLRSAFGLHKFLLQPRGMYRREGTLTESAEETCIVKTNKAAGKIKVEVRKIRIIPRRKLKATYSLRGADYMQAGAEYIRHVSSLVKTGISSLKLSTLSVTSEESLSCLVQLKSSTEEMQGEPGSAICLQPGTYHVFFPQSQGDALLLEVQNTNKVTHGRATIQISSLTDDPNDRVRWWPIYHDDHECVGKVQLFIGSTVTRDDPNPIKGGHVVETLAYDLVLEAALRAQHFHPRNLRLDGPWKWLITEFSNYYEVSDSYTKLRYLSYVMNVATPTKDCLEIVYELLLPVVKAKSERSLTQQERSILLDCEAQVENLLANVFENYKSLDELSLTGLVDVLGPIVDSAAPALVPAVKVYTLLHDILAQEAQAILRNYLQTAATKRCRRHMVETDEFMSTNSEGFLMDHVTISTAYLKMKNLCINISNEIKADIKIHNQHVLPSSIDLSNIAASVYSTELCNRIRGFLAAWPPASPLPHVTELLIATADFERDLESWNISHVHGGVDAINLFHNYIMVWIQDKQLYLLDLCKAEKAPWCGITTNHSTSPFAEDMYEKIKDTINEYEVVINRWPQYSLILENAIAIVERAVIKALEKQYSDILMPLKDSIPKKLGMHVQKLTRRQSVTLYSVPNQLGTFLNTIKRILDVLHCRLEDILKSWASYLPVTGDKKTLFGEHMNGITVLLRTKYKNYMQATVEKLISNTQANRGTRLKRILEETKEADGEAEVRGRMQMLSSQLIDSISNLHEVFSSRIFVAICRGFWDRMGQTVLKFLESRKENRICYKGSYYALGVLDDTFASQMQRLQGNALQQKDLEPPRSVIEARSILCRDTQNVTDSSTYFY</sequence>
<evidence type="ECO:0000313" key="2">
    <source>
        <dbReference type="Proteomes" id="UP000189703"/>
    </source>
</evidence>
<gene>
    <name evidence="3" type="primary">LOC104594363</name>
</gene>
<dbReference type="FunCoup" id="A0A1U7ZGQ7">
    <property type="interactions" value="392"/>
</dbReference>
<dbReference type="PANTHER" id="PTHR31110:SF3">
    <property type="entry name" value="PORTAL PROTEIN"/>
    <property type="match status" value="1"/>
</dbReference>
<dbReference type="AlphaFoldDB" id="A0A1U7ZGQ7"/>
<name>A0A1U7ZGQ7_NELNU</name>
<keyword evidence="2" id="KW-1185">Reference proteome</keyword>